<protein>
    <recommendedName>
        <fullName evidence="5">Protein phosphatase 2C</fullName>
    </recommendedName>
</protein>
<gene>
    <name evidence="1" type="ORF">HCU01_19940</name>
    <name evidence="2" type="ORF">SAMN05660971_02833</name>
</gene>
<organism evidence="2 3">
    <name type="scientific">Halomonas cupida</name>
    <dbReference type="NCBI Taxonomy" id="44933"/>
    <lineage>
        <taxon>Bacteria</taxon>
        <taxon>Pseudomonadati</taxon>
        <taxon>Pseudomonadota</taxon>
        <taxon>Gammaproteobacteria</taxon>
        <taxon>Oceanospirillales</taxon>
        <taxon>Halomonadaceae</taxon>
        <taxon>Halomonas</taxon>
    </lineage>
</organism>
<dbReference type="AlphaFoldDB" id="A0A1M7I685"/>
<keyword evidence="4" id="KW-1185">Reference proteome</keyword>
<evidence type="ECO:0000313" key="3">
    <source>
        <dbReference type="Proteomes" id="UP000184123"/>
    </source>
</evidence>
<evidence type="ECO:0000313" key="1">
    <source>
        <dbReference type="EMBL" id="GEN24045.1"/>
    </source>
</evidence>
<reference evidence="1 4" key="2">
    <citation type="submission" date="2019-07" db="EMBL/GenBank/DDBJ databases">
        <title>Whole genome shotgun sequence of Halomonas cupida NBRC 102219.</title>
        <authorList>
            <person name="Hosoyama A."/>
            <person name="Uohara A."/>
            <person name="Ohji S."/>
            <person name="Ichikawa N."/>
        </authorList>
    </citation>
    <scope>NUCLEOTIDE SEQUENCE [LARGE SCALE GENOMIC DNA]</scope>
    <source>
        <strain evidence="1 4">NBRC 102219</strain>
    </source>
</reference>
<dbReference type="Proteomes" id="UP000321726">
    <property type="component" value="Unassembled WGS sequence"/>
</dbReference>
<dbReference type="EMBL" id="FRCA01000007">
    <property type="protein sequence ID" value="SHM36326.1"/>
    <property type="molecule type" value="Genomic_DNA"/>
</dbReference>
<reference evidence="2 3" key="1">
    <citation type="submission" date="2016-11" db="EMBL/GenBank/DDBJ databases">
        <authorList>
            <person name="Jaros S."/>
            <person name="Januszkiewicz K."/>
            <person name="Wedrychowicz H."/>
        </authorList>
    </citation>
    <scope>NUCLEOTIDE SEQUENCE [LARGE SCALE GENOMIC DNA]</scope>
    <source>
        <strain evidence="2 3">DSM 4740</strain>
    </source>
</reference>
<name>A0A1M7I685_9GAMM</name>
<sequence length="304" mass="33206">MTSRETLNRSVNLKVLEQLGDPEGDANADWVEGRADCVLWMDGAAPVNSGVTRSGYPSDAAWLVRRFAQDFLERLTPHCETQALVAEVQGGLAEEFAELGQPGACVVGGPPFACFGAARLIGETLELTNAGDCVLLYEDSAGEVTSFGYSAVSGLEQRAIDFLIDFKIRTGAPHTEALQATVPVIYDNVAQRNRLFGYDVVEPIAGLTTQLERVLMPARNGQRLLAMSDGFFRAVDTYRLFSREELFEIAFRDGLREILAALRNAEEQDPEAQAYPRLKLRDDATAIAFMVEGQSIPQGPTGLR</sequence>
<proteinExistence type="predicted"/>
<dbReference type="Proteomes" id="UP000184123">
    <property type="component" value="Unassembled WGS sequence"/>
</dbReference>
<dbReference type="OrthoDB" id="1755431at2"/>
<dbReference type="RefSeq" id="WP_073435837.1">
    <property type="nucleotide sequence ID" value="NZ_BJXU01000072.1"/>
</dbReference>
<dbReference type="STRING" id="44933.SAMN05660971_02833"/>
<evidence type="ECO:0008006" key="5">
    <source>
        <dbReference type="Google" id="ProtNLM"/>
    </source>
</evidence>
<evidence type="ECO:0000313" key="4">
    <source>
        <dbReference type="Proteomes" id="UP000321726"/>
    </source>
</evidence>
<dbReference type="EMBL" id="BJXU01000072">
    <property type="protein sequence ID" value="GEN24045.1"/>
    <property type="molecule type" value="Genomic_DNA"/>
</dbReference>
<evidence type="ECO:0000313" key="2">
    <source>
        <dbReference type="EMBL" id="SHM36326.1"/>
    </source>
</evidence>
<accession>A0A1M7I685</accession>